<dbReference type="EC" id="3.1.-.-" evidence="9"/>
<dbReference type="GO" id="GO:0004521">
    <property type="term" value="F:RNA endonuclease activity"/>
    <property type="evidence" value="ECO:0007669"/>
    <property type="project" value="UniProtKB-UniRule"/>
</dbReference>
<proteinExistence type="inferred from homology"/>
<dbReference type="AlphaFoldDB" id="A0A2S8NVI5"/>
<keyword evidence="11" id="KW-1185">Reference proteome</keyword>
<protein>
    <recommendedName>
        <fullName evidence="9">Endoribonuclease YbeY</fullName>
        <ecNumber evidence="9">3.1.-.-</ecNumber>
    </recommendedName>
</protein>
<dbReference type="PANTHER" id="PTHR46986">
    <property type="entry name" value="ENDORIBONUCLEASE YBEY, CHLOROPLASTIC"/>
    <property type="match status" value="1"/>
</dbReference>
<evidence type="ECO:0000256" key="9">
    <source>
        <dbReference type="HAMAP-Rule" id="MF_00009"/>
    </source>
</evidence>
<gene>
    <name evidence="9 10" type="primary">ybeY</name>
    <name evidence="10" type="ORF">C6B37_00145</name>
</gene>
<comment type="subcellular location">
    <subcellularLocation>
        <location evidence="9">Cytoplasm</location>
    </subcellularLocation>
</comment>
<keyword evidence="5 9" id="KW-0479">Metal-binding</keyword>
<dbReference type="HAMAP" id="MF_00009">
    <property type="entry name" value="Endoribonucl_YbeY"/>
    <property type="match status" value="1"/>
</dbReference>
<dbReference type="GO" id="GO:0008270">
    <property type="term" value="F:zinc ion binding"/>
    <property type="evidence" value="ECO:0007669"/>
    <property type="project" value="UniProtKB-UniRule"/>
</dbReference>
<evidence type="ECO:0000256" key="7">
    <source>
        <dbReference type="ARBA" id="ARBA00022801"/>
    </source>
</evidence>
<dbReference type="SUPFAM" id="SSF55486">
    <property type="entry name" value="Metalloproteases ('zincins'), catalytic domain"/>
    <property type="match status" value="1"/>
</dbReference>
<evidence type="ECO:0000256" key="4">
    <source>
        <dbReference type="ARBA" id="ARBA00022722"/>
    </source>
</evidence>
<dbReference type="InterPro" id="IPR023091">
    <property type="entry name" value="MetalPrtase_cat_dom_sf_prd"/>
</dbReference>
<dbReference type="NCBIfam" id="TIGR00043">
    <property type="entry name" value="rRNA maturation RNase YbeY"/>
    <property type="match status" value="1"/>
</dbReference>
<dbReference type="Gene3D" id="3.40.390.30">
    <property type="entry name" value="Metalloproteases ('zincins'), catalytic domain"/>
    <property type="match status" value="1"/>
</dbReference>
<keyword evidence="3 9" id="KW-0698">rRNA processing</keyword>
<evidence type="ECO:0000256" key="6">
    <source>
        <dbReference type="ARBA" id="ARBA00022759"/>
    </source>
</evidence>
<feature type="binding site" evidence="9">
    <location>
        <position position="113"/>
    </location>
    <ligand>
        <name>Zn(2+)</name>
        <dbReference type="ChEBI" id="CHEBI:29105"/>
        <note>catalytic</note>
    </ligand>
</feature>
<reference evidence="10 11" key="1">
    <citation type="submission" date="2018-02" db="EMBL/GenBank/DDBJ databases">
        <title>Metagenomics reveals mixed infection of spiroplasma and phytoplasma in chicory.</title>
        <authorList>
            <person name="Polano C."/>
            <person name="Moruzzi S."/>
            <person name="Ermacora P."/>
            <person name="Ferrini F."/>
            <person name="Martini M."/>
            <person name="Firrao G."/>
        </authorList>
    </citation>
    <scope>NUCLEOTIDE SEQUENCE [LARGE SCALE GENOMIC DNA]</scope>
    <source>
        <strain evidence="10 11">ChiP</strain>
    </source>
</reference>
<dbReference type="Pfam" id="PF02130">
    <property type="entry name" value="YbeY"/>
    <property type="match status" value="1"/>
</dbReference>
<evidence type="ECO:0000256" key="3">
    <source>
        <dbReference type="ARBA" id="ARBA00022552"/>
    </source>
</evidence>
<keyword evidence="8 9" id="KW-0862">Zinc</keyword>
<evidence type="ECO:0000313" key="10">
    <source>
        <dbReference type="EMBL" id="PQP79955.1"/>
    </source>
</evidence>
<evidence type="ECO:0000256" key="5">
    <source>
        <dbReference type="ARBA" id="ARBA00022723"/>
    </source>
</evidence>
<comment type="cofactor">
    <cofactor evidence="9">
        <name>Zn(2+)</name>
        <dbReference type="ChEBI" id="CHEBI:29105"/>
    </cofactor>
    <text evidence="9">Binds 1 zinc ion.</text>
</comment>
<keyword evidence="4 9" id="KW-0540">Nuclease</keyword>
<comment type="similarity">
    <text evidence="1 9">Belongs to the endoribonuclease YbeY family.</text>
</comment>
<dbReference type="EMBL" id="PUUG01000002">
    <property type="protein sequence ID" value="PQP79955.1"/>
    <property type="molecule type" value="Genomic_DNA"/>
</dbReference>
<comment type="caution">
    <text evidence="10">The sequence shown here is derived from an EMBL/GenBank/DDBJ whole genome shotgun (WGS) entry which is preliminary data.</text>
</comment>
<dbReference type="PANTHER" id="PTHR46986:SF1">
    <property type="entry name" value="ENDORIBONUCLEASE YBEY, CHLOROPLASTIC"/>
    <property type="match status" value="1"/>
</dbReference>
<comment type="function">
    <text evidence="9">Single strand-specific metallo-endoribonuclease involved in late-stage 70S ribosome quality control and in maturation of the 3' terminus of the 16S rRNA.</text>
</comment>
<feature type="binding site" evidence="9">
    <location>
        <position position="103"/>
    </location>
    <ligand>
        <name>Zn(2+)</name>
        <dbReference type="ChEBI" id="CHEBI:29105"/>
        <note>catalytic</note>
    </ligand>
</feature>
<keyword evidence="9" id="KW-0963">Cytoplasm</keyword>
<name>A0A2S8NVI5_9MOLU</name>
<evidence type="ECO:0000313" key="11">
    <source>
        <dbReference type="Proteomes" id="UP000238672"/>
    </source>
</evidence>
<feature type="binding site" evidence="9">
    <location>
        <position position="107"/>
    </location>
    <ligand>
        <name>Zn(2+)</name>
        <dbReference type="ChEBI" id="CHEBI:29105"/>
        <note>catalytic</note>
    </ligand>
</feature>
<dbReference type="GO" id="GO:0004222">
    <property type="term" value="F:metalloendopeptidase activity"/>
    <property type="evidence" value="ECO:0007669"/>
    <property type="project" value="InterPro"/>
</dbReference>
<accession>A0A2S8NVI5</accession>
<evidence type="ECO:0000256" key="2">
    <source>
        <dbReference type="ARBA" id="ARBA00022517"/>
    </source>
</evidence>
<sequence length="141" mass="16723">MIIKIHNHTHKNILYLKKILLSIFTPLKESKIFHLIFISNEKIQQMNYYYCHKNFPTDVLTFVNDIEDDESLGDVFISLPKAYEQAFLYGHSIDREVAFLALHGYFHLKGYTHDTEHELQAMLQLQEQILKKHNLSIKQSF</sequence>
<dbReference type="GO" id="GO:0006364">
    <property type="term" value="P:rRNA processing"/>
    <property type="evidence" value="ECO:0007669"/>
    <property type="project" value="UniProtKB-UniRule"/>
</dbReference>
<dbReference type="InterPro" id="IPR002036">
    <property type="entry name" value="YbeY"/>
</dbReference>
<dbReference type="GO" id="GO:0005737">
    <property type="term" value="C:cytoplasm"/>
    <property type="evidence" value="ECO:0007669"/>
    <property type="project" value="UniProtKB-SubCell"/>
</dbReference>
<keyword evidence="7 9" id="KW-0378">Hydrolase</keyword>
<dbReference type="Proteomes" id="UP000238672">
    <property type="component" value="Unassembled WGS sequence"/>
</dbReference>
<organism evidence="10 11">
    <name type="scientific">Candidatus Phytoplasma phoenicium</name>
    <dbReference type="NCBI Taxonomy" id="198422"/>
    <lineage>
        <taxon>Bacteria</taxon>
        <taxon>Bacillati</taxon>
        <taxon>Mycoplasmatota</taxon>
        <taxon>Mollicutes</taxon>
        <taxon>Acholeplasmatales</taxon>
        <taxon>Acholeplasmataceae</taxon>
        <taxon>Candidatus Phytoplasma</taxon>
        <taxon>16SrIX (Pigeon pea witches'-broom group)</taxon>
    </lineage>
</organism>
<keyword evidence="2 9" id="KW-0690">Ribosome biogenesis</keyword>
<evidence type="ECO:0000256" key="1">
    <source>
        <dbReference type="ARBA" id="ARBA00010875"/>
    </source>
</evidence>
<evidence type="ECO:0000256" key="8">
    <source>
        <dbReference type="ARBA" id="ARBA00022833"/>
    </source>
</evidence>
<keyword evidence="6 9" id="KW-0255">Endonuclease</keyword>